<protein>
    <submittedName>
        <fullName evidence="2">Putative redox protein</fullName>
    </submittedName>
</protein>
<dbReference type="Gene3D" id="3.30.300.20">
    <property type="match status" value="1"/>
</dbReference>
<dbReference type="Gene3D" id="2.20.25.10">
    <property type="match status" value="1"/>
</dbReference>
<sequence>MKATVDWTGNASFKATSGSGHSVQLDGPPDHGGENLGPRPMEMLLMGVGGCSAFDVMSILKKSRQEVTACHTELEAERADAVPAVFTKIHLHFVVTGHKLKDKQVERAVSLSAEKYCSASIMLGKAGVEITHSHEIREAG</sequence>
<dbReference type="PANTHER" id="PTHR34352:SF1">
    <property type="entry name" value="PROTEIN YHFA"/>
    <property type="match status" value="1"/>
</dbReference>
<dbReference type="InterPro" id="IPR036102">
    <property type="entry name" value="OsmC/Ohrsf"/>
</dbReference>
<dbReference type="PATRIC" id="fig|1305731.5.peg.3013"/>
<organism evidence="2 3">
    <name type="scientific">Marinobacter excellens HL-55</name>
    <dbReference type="NCBI Taxonomy" id="1305731"/>
    <lineage>
        <taxon>Bacteria</taxon>
        <taxon>Pseudomonadati</taxon>
        <taxon>Pseudomonadota</taxon>
        <taxon>Gammaproteobacteria</taxon>
        <taxon>Pseudomonadales</taxon>
        <taxon>Marinobacteraceae</taxon>
        <taxon>Marinobacter</taxon>
    </lineage>
</organism>
<dbReference type="STRING" id="1305731.GCA_000934705_03409"/>
<comment type="caution">
    <text evidence="2">The sequence shown here is derived from an EMBL/GenBank/DDBJ whole genome shotgun (WGS) entry which is preliminary data.</text>
</comment>
<gene>
    <name evidence="2" type="primary">yhfA</name>
    <name evidence="2" type="ORF">HLUCCX14_04585</name>
</gene>
<reference evidence="2 3" key="1">
    <citation type="submission" date="2015-09" db="EMBL/GenBank/DDBJ databases">
        <title>Identification and resolution of microdiversity through metagenomic sequencing of parallel consortia.</title>
        <authorList>
            <person name="Nelson W.C."/>
            <person name="Romine M.F."/>
            <person name="Lindemann S.R."/>
        </authorList>
    </citation>
    <scope>NUCLEOTIDE SEQUENCE [LARGE SCALE GENOMIC DNA]</scope>
    <source>
        <strain evidence="2">HL-55</strain>
    </source>
</reference>
<dbReference type="Pfam" id="PF02566">
    <property type="entry name" value="OsmC"/>
    <property type="match status" value="1"/>
</dbReference>
<evidence type="ECO:0000256" key="1">
    <source>
        <dbReference type="SAM" id="MobiDB-lite"/>
    </source>
</evidence>
<dbReference type="OrthoDB" id="9804010at2"/>
<dbReference type="NCBIfam" id="NF008009">
    <property type="entry name" value="PRK10738.1"/>
    <property type="match status" value="1"/>
</dbReference>
<accession>A0A0P7YI04</accession>
<dbReference type="EMBL" id="LJZQ01000004">
    <property type="protein sequence ID" value="KPQ29912.1"/>
    <property type="molecule type" value="Genomic_DNA"/>
</dbReference>
<feature type="region of interest" description="Disordered" evidence="1">
    <location>
        <begin position="15"/>
        <end position="37"/>
    </location>
</feature>
<dbReference type="InterPro" id="IPR003718">
    <property type="entry name" value="OsmC/Ohr_fam"/>
</dbReference>
<name>A0A0P7YI04_9GAMM</name>
<dbReference type="AlphaFoldDB" id="A0A0P7YI04"/>
<evidence type="ECO:0000313" key="2">
    <source>
        <dbReference type="EMBL" id="KPQ29912.1"/>
    </source>
</evidence>
<proteinExistence type="predicted"/>
<dbReference type="InterPro" id="IPR015946">
    <property type="entry name" value="KH_dom-like_a/b"/>
</dbReference>
<dbReference type="Proteomes" id="UP000050416">
    <property type="component" value="Unassembled WGS sequence"/>
</dbReference>
<dbReference type="PANTHER" id="PTHR34352">
    <property type="entry name" value="PROTEIN YHFA"/>
    <property type="match status" value="1"/>
</dbReference>
<dbReference type="SUPFAM" id="SSF82784">
    <property type="entry name" value="OsmC-like"/>
    <property type="match status" value="1"/>
</dbReference>
<evidence type="ECO:0000313" key="3">
    <source>
        <dbReference type="Proteomes" id="UP000050416"/>
    </source>
</evidence>